<dbReference type="PANTHER" id="PTHR12733:SF3">
    <property type="entry name" value="ATP SYNTHASE F(0) COMPLEX SUBUNIT B1, MITOCHONDRIAL"/>
    <property type="match status" value="1"/>
</dbReference>
<evidence type="ECO:0000256" key="3">
    <source>
        <dbReference type="ARBA" id="ARBA00022781"/>
    </source>
</evidence>
<evidence type="ECO:0000313" key="9">
    <source>
        <dbReference type="EMBL" id="ORZ30685.1"/>
    </source>
</evidence>
<dbReference type="SUPFAM" id="SSF161060">
    <property type="entry name" value="ATP synthase B chain-like"/>
    <property type="match status" value="1"/>
</dbReference>
<dbReference type="InterPro" id="IPR008688">
    <property type="entry name" value="ATP_synth_Bsub_B/MI25"/>
</dbReference>
<keyword evidence="2 8" id="KW-0138">CF(0)</keyword>
<keyword evidence="10" id="KW-1185">Reference proteome</keyword>
<dbReference type="InterPro" id="IPR013837">
    <property type="entry name" value="ATP_synth_F0_suB"/>
</dbReference>
<dbReference type="GO" id="GO:0005743">
    <property type="term" value="C:mitochondrial inner membrane"/>
    <property type="evidence" value="ECO:0007669"/>
    <property type="project" value="UniProtKB-SubCell"/>
</dbReference>
<organism evidence="9 10">
    <name type="scientific">Catenaria anguillulae PL171</name>
    <dbReference type="NCBI Taxonomy" id="765915"/>
    <lineage>
        <taxon>Eukaryota</taxon>
        <taxon>Fungi</taxon>
        <taxon>Fungi incertae sedis</taxon>
        <taxon>Blastocladiomycota</taxon>
        <taxon>Blastocladiomycetes</taxon>
        <taxon>Blastocladiales</taxon>
        <taxon>Catenariaceae</taxon>
        <taxon>Catenaria</taxon>
    </lineage>
</organism>
<keyword evidence="7 8" id="KW-0472">Membrane</keyword>
<dbReference type="PANTHER" id="PTHR12733">
    <property type="entry name" value="MITOCHONDRIAL ATP SYNTHASE B CHAIN"/>
    <property type="match status" value="1"/>
</dbReference>
<dbReference type="AlphaFoldDB" id="A0A1Y2H856"/>
<reference evidence="9 10" key="1">
    <citation type="submission" date="2016-07" db="EMBL/GenBank/DDBJ databases">
        <title>Pervasive Adenine N6-methylation of Active Genes in Fungi.</title>
        <authorList>
            <consortium name="DOE Joint Genome Institute"/>
            <person name="Mondo S.J."/>
            <person name="Dannebaum R.O."/>
            <person name="Kuo R.C."/>
            <person name="Labutti K."/>
            <person name="Haridas S."/>
            <person name="Kuo A."/>
            <person name="Salamov A."/>
            <person name="Ahrendt S.R."/>
            <person name="Lipzen A."/>
            <person name="Sullivan W."/>
            <person name="Andreopoulos W.B."/>
            <person name="Clum A."/>
            <person name="Lindquist E."/>
            <person name="Daum C."/>
            <person name="Ramamoorthy G.K."/>
            <person name="Gryganskyi A."/>
            <person name="Culley D."/>
            <person name="Magnuson J.K."/>
            <person name="James T.Y."/>
            <person name="O'Malley M.A."/>
            <person name="Stajich J.E."/>
            <person name="Spatafora J.W."/>
            <person name="Visel A."/>
            <person name="Grigoriev I.V."/>
        </authorList>
    </citation>
    <scope>NUCLEOTIDE SEQUENCE [LARGE SCALE GENOMIC DNA]</scope>
    <source>
        <strain evidence="9 10">PL171</strain>
    </source>
</reference>
<evidence type="ECO:0000256" key="8">
    <source>
        <dbReference type="RuleBase" id="RU368017"/>
    </source>
</evidence>
<keyword evidence="5 8" id="KW-0406">Ion transport</keyword>
<comment type="subcellular location">
    <subcellularLocation>
        <location evidence="8">Mitochondrion</location>
    </subcellularLocation>
    <subcellularLocation>
        <location evidence="8">Mitochondrion inner membrane</location>
    </subcellularLocation>
</comment>
<dbReference type="GO" id="GO:0045259">
    <property type="term" value="C:proton-transporting ATP synthase complex"/>
    <property type="evidence" value="ECO:0007669"/>
    <property type="project" value="UniProtKB-KW"/>
</dbReference>
<comment type="similarity">
    <text evidence="8">Belongs to the eukaryotic ATPase B chain family.</text>
</comment>
<keyword evidence="1 8" id="KW-0813">Transport</keyword>
<dbReference type="GO" id="GO:0046933">
    <property type="term" value="F:proton-transporting ATP synthase activity, rotational mechanism"/>
    <property type="evidence" value="ECO:0007669"/>
    <property type="project" value="TreeGrafter"/>
</dbReference>
<gene>
    <name evidence="9" type="ORF">BCR44DRAFT_1503527</name>
</gene>
<evidence type="ECO:0000313" key="10">
    <source>
        <dbReference type="Proteomes" id="UP000193411"/>
    </source>
</evidence>
<evidence type="ECO:0000256" key="7">
    <source>
        <dbReference type="ARBA" id="ARBA00023136"/>
    </source>
</evidence>
<sequence length="238" mass="25723">MALRIASARTAAAAAIRASAPAAPRMASARLMSTESRPEPAQKAKSVIDALPGNNIVSKTGILTLGTGAAAFAISKEIYVFNEETLILASFLGIATLLYRGMKEPIVQWSEGRIANIMSVLTQARADHKAAVAEKIDSVAEMADVVDVTKALFDMSKNMAKLEAEAYELKQRTAYVADIKSTLDAWVRHETSVRERQQKELAERVLARLNAALADPKIQQDILNQCIADIETISAKKA</sequence>
<comment type="caution">
    <text evidence="9">The sequence shown here is derived from an EMBL/GenBank/DDBJ whole genome shotgun (WGS) entry which is preliminary data.</text>
</comment>
<comment type="function">
    <text evidence="8">Subunit b, of the mitochondrial membrane ATP synthase complex (F(1)F(0) ATP synthase or Complex V) that produces ATP from ADP in the presence of a proton gradient across the membrane which is generated by electron transport complexes of the respiratory chain. ATP synthase complex consist of a soluble F(1) head domain - the catalytic core - and a membrane F(1) domain - the membrane proton channel. These two domains are linked by a central stalk rotating inside the F(1) region and a stationary peripheral stalk. During catalysis, ATP synthesis in the catalytic domain of F(1) is coupled via a rotary mechanism of the central stalk subunits to proton translocation. In vivo, can only synthesize ATP although its ATP hydrolase activity can be activated artificially in vitro. Part of the complex F(0) domain. Part of the complex F(0) domain and the peripheric stalk, which acts as a stator to hold the catalytic alpha(3)beta(3) subcomplex and subunit a/ATP6 static relative to the rotary elements.</text>
</comment>
<comment type="subunit">
    <text evidence="8">F-type ATPases have 2 components, CF(1) - the catalytic core - and CF(0) - the membrane proton channel. In yeast, the dimeric form of ATP synthase consists of 17 polypeptides: alpha, beta, gamma, delta, epsilon, 4 (B), 5 (OSCP), 6 (A), 8, 9 (C), d, E (Tim11), f, g, h, i/j and k.</text>
</comment>
<keyword evidence="6 8" id="KW-0496">Mitochondrion</keyword>
<evidence type="ECO:0000256" key="2">
    <source>
        <dbReference type="ARBA" id="ARBA00022547"/>
    </source>
</evidence>
<dbReference type="Proteomes" id="UP000193411">
    <property type="component" value="Unassembled WGS sequence"/>
</dbReference>
<name>A0A1Y2H856_9FUNG</name>
<dbReference type="Pfam" id="PF05405">
    <property type="entry name" value="Mt_ATP-synt_B"/>
    <property type="match status" value="1"/>
</dbReference>
<evidence type="ECO:0000256" key="1">
    <source>
        <dbReference type="ARBA" id="ARBA00022448"/>
    </source>
</evidence>
<accession>A0A1Y2H856</accession>
<dbReference type="OrthoDB" id="67388at2759"/>
<evidence type="ECO:0000256" key="4">
    <source>
        <dbReference type="ARBA" id="ARBA00022792"/>
    </source>
</evidence>
<dbReference type="Gene3D" id="1.20.5.2210">
    <property type="match status" value="1"/>
</dbReference>
<evidence type="ECO:0000256" key="5">
    <source>
        <dbReference type="ARBA" id="ARBA00023065"/>
    </source>
</evidence>
<evidence type="ECO:0000256" key="6">
    <source>
        <dbReference type="ARBA" id="ARBA00023128"/>
    </source>
</evidence>
<dbReference type="STRING" id="765915.A0A1Y2H856"/>
<keyword evidence="3 8" id="KW-0375">Hydrogen ion transport</keyword>
<protein>
    <recommendedName>
        <fullName evidence="8">ATP synthase subunit 4</fullName>
    </recommendedName>
</protein>
<keyword evidence="4 8" id="KW-0999">Mitochondrion inner membrane</keyword>
<proteinExistence type="inferred from homology"/>
<dbReference type="EMBL" id="MCFL01000077">
    <property type="protein sequence ID" value="ORZ30685.1"/>
    <property type="molecule type" value="Genomic_DNA"/>
</dbReference>